<dbReference type="InterPro" id="IPR036237">
    <property type="entry name" value="Xyl_isomerase-like_sf"/>
</dbReference>
<evidence type="ECO:0000313" key="2">
    <source>
        <dbReference type="EMBL" id="OQA59497.1"/>
    </source>
</evidence>
<dbReference type="Proteomes" id="UP000485569">
    <property type="component" value="Unassembled WGS sequence"/>
</dbReference>
<keyword evidence="2" id="KW-0378">Hydrolase</keyword>
<gene>
    <name evidence="2" type="primary">nfo</name>
    <name evidence="2" type="ORF">BWY41_00844</name>
</gene>
<dbReference type="EMBL" id="MWBQ01000051">
    <property type="protein sequence ID" value="OQA59497.1"/>
    <property type="molecule type" value="Genomic_DNA"/>
</dbReference>
<dbReference type="AlphaFoldDB" id="A0A1V5SYA8"/>
<accession>A0A1V5SYA8</accession>
<evidence type="ECO:0000259" key="1">
    <source>
        <dbReference type="Pfam" id="PF01261"/>
    </source>
</evidence>
<reference evidence="2" key="1">
    <citation type="submission" date="2017-02" db="EMBL/GenBank/DDBJ databases">
        <title>Delving into the versatile metabolic prowess of the omnipresent phylum Bacteroidetes.</title>
        <authorList>
            <person name="Nobu M.K."/>
            <person name="Mei R."/>
            <person name="Narihiro T."/>
            <person name="Kuroda K."/>
            <person name="Liu W.-T."/>
        </authorList>
    </citation>
    <scope>NUCLEOTIDE SEQUENCE</scope>
    <source>
        <strain evidence="2">ADurb.Bin276</strain>
    </source>
</reference>
<keyword evidence="2" id="KW-0540">Nuclease</keyword>
<comment type="caution">
    <text evidence="2">The sequence shown here is derived from an EMBL/GenBank/DDBJ whole genome shotgun (WGS) entry which is preliminary data.</text>
</comment>
<proteinExistence type="predicted"/>
<dbReference type="GO" id="GO:0008833">
    <property type="term" value="F:deoxyribonuclease IV (phage-T4-induced) activity"/>
    <property type="evidence" value="ECO:0007669"/>
    <property type="project" value="UniProtKB-EC"/>
</dbReference>
<dbReference type="InterPro" id="IPR050312">
    <property type="entry name" value="IolE/XylAMocC-like"/>
</dbReference>
<dbReference type="SUPFAM" id="SSF51658">
    <property type="entry name" value="Xylose isomerase-like"/>
    <property type="match status" value="1"/>
</dbReference>
<dbReference type="PANTHER" id="PTHR12110">
    <property type="entry name" value="HYDROXYPYRUVATE ISOMERASE"/>
    <property type="match status" value="1"/>
</dbReference>
<keyword evidence="2" id="KW-0255">Endonuclease</keyword>
<dbReference type="EC" id="3.1.21.2" evidence="2"/>
<protein>
    <submittedName>
        <fullName evidence="2">Endonuclease 4</fullName>
        <ecNumber evidence="2">3.1.21.2</ecNumber>
    </submittedName>
</protein>
<organism evidence="2">
    <name type="scientific">Candidatus Atribacter allofermentans</name>
    <dbReference type="NCBI Taxonomy" id="1852833"/>
    <lineage>
        <taxon>Bacteria</taxon>
        <taxon>Pseudomonadati</taxon>
        <taxon>Atribacterota</taxon>
        <taxon>Atribacteria</taxon>
        <taxon>Atribacterales</taxon>
        <taxon>Atribacteraceae</taxon>
        <taxon>Atribacter</taxon>
    </lineage>
</organism>
<feature type="domain" description="Xylose isomerase-like TIM barrel" evidence="1">
    <location>
        <begin position="49"/>
        <end position="263"/>
    </location>
</feature>
<name>A0A1V5SYA8_9BACT</name>
<dbReference type="Gene3D" id="3.20.20.150">
    <property type="entry name" value="Divalent-metal-dependent TIM barrel enzymes"/>
    <property type="match status" value="1"/>
</dbReference>
<sequence length="320" mass="36186">MKLQNFQIKDNLVIQKFLEIRKKSNWKNRLNLSWSNWGFGIESFETSCARLAKHNIHYVELHGNKYGPDLGYKAKEIRPILDDYGIKVGGICGMVSPDSELSSNKPHITQRSIDYFHRHIEFCAEMGGKYILFAPGAVGRPQKYDDSEFYRAGDAIRILADDFQKHGIRAAIEPVRAAEVSFCHTFKEAKALIDYINHPGVQHIGGDLYHMLVGEDHIGTTIIEYGNYLTNLHTADTQRGALGKGFLDVDIFIMALYCIGYNNESCFVTPEPLGPGGDPYPAMWGKPDPKSLDELVGQTADYFYEREEIILSATDEELLR</sequence>
<dbReference type="InterPro" id="IPR013022">
    <property type="entry name" value="Xyl_isomerase-like_TIM-brl"/>
</dbReference>
<dbReference type="Pfam" id="PF01261">
    <property type="entry name" value="AP_endonuc_2"/>
    <property type="match status" value="1"/>
</dbReference>